<evidence type="ECO:0000313" key="1">
    <source>
        <dbReference type="EMBL" id="CAE0144246.1"/>
    </source>
</evidence>
<dbReference type="AlphaFoldDB" id="A0A7S3BVA5"/>
<reference evidence="1" key="1">
    <citation type="submission" date="2021-01" db="EMBL/GenBank/DDBJ databases">
        <authorList>
            <person name="Corre E."/>
            <person name="Pelletier E."/>
            <person name="Niang G."/>
            <person name="Scheremetjew M."/>
            <person name="Finn R."/>
            <person name="Kale V."/>
            <person name="Holt S."/>
            <person name="Cochrane G."/>
            <person name="Meng A."/>
            <person name="Brown T."/>
            <person name="Cohen L."/>
        </authorList>
    </citation>
    <scope>NUCLEOTIDE SEQUENCE</scope>
    <source>
        <strain evidence="1">CCMP281</strain>
    </source>
</reference>
<dbReference type="CDD" id="cd06558">
    <property type="entry name" value="crotonase-like"/>
    <property type="match status" value="1"/>
</dbReference>
<accession>A0A7S3BVA5</accession>
<gene>
    <name evidence="1" type="ORF">HERI1096_LOCUS35235</name>
</gene>
<dbReference type="GO" id="GO:0006635">
    <property type="term" value="P:fatty acid beta-oxidation"/>
    <property type="evidence" value="ECO:0007669"/>
    <property type="project" value="TreeGrafter"/>
</dbReference>
<dbReference type="SUPFAM" id="SSF52096">
    <property type="entry name" value="ClpP/crotonase"/>
    <property type="match status" value="1"/>
</dbReference>
<name>A0A7S3BVA5_9EUKA</name>
<organism evidence="1">
    <name type="scientific">Haptolina ericina</name>
    <dbReference type="NCBI Taxonomy" id="156174"/>
    <lineage>
        <taxon>Eukaryota</taxon>
        <taxon>Haptista</taxon>
        <taxon>Haptophyta</taxon>
        <taxon>Prymnesiophyceae</taxon>
        <taxon>Prymnesiales</taxon>
        <taxon>Prymnesiaceae</taxon>
        <taxon>Haptolina</taxon>
    </lineage>
</organism>
<dbReference type="Pfam" id="PF00378">
    <property type="entry name" value="ECH_1"/>
    <property type="match status" value="1"/>
</dbReference>
<dbReference type="Gene3D" id="3.90.226.10">
    <property type="entry name" value="2-enoyl-CoA Hydratase, Chain A, domain 1"/>
    <property type="match status" value="1"/>
</dbReference>
<dbReference type="EMBL" id="HBHX01063687">
    <property type="protein sequence ID" value="CAE0144246.1"/>
    <property type="molecule type" value="Transcribed_RNA"/>
</dbReference>
<dbReference type="PANTHER" id="PTHR11941">
    <property type="entry name" value="ENOYL-COA HYDRATASE-RELATED"/>
    <property type="match status" value="1"/>
</dbReference>
<evidence type="ECO:0008006" key="2">
    <source>
        <dbReference type="Google" id="ProtNLM"/>
    </source>
</evidence>
<protein>
    <recommendedName>
        <fullName evidence="2">Enoyl-CoA hydratase</fullName>
    </recommendedName>
</protein>
<dbReference type="InterPro" id="IPR001753">
    <property type="entry name" value="Enoyl-CoA_hydra/iso"/>
</dbReference>
<sequence length="260" mass="28138">MVIRSAFKLTTRLHRSPTGRRALCTPSSLVTTQQHGDVALLRMDDGKMNAFSFSMITTLHRALDEAECAGSVVLTGNQRCFSAGFDLNVMGKGPSADAGRLLEEGGKLLFRLLTFPRPVVLAAPGHSMALGAIVLLAGDLRIGCSGLTKCKVGLNEVRIGMPMPRFGMEMARWRMSPRHLTRAVTLGQLYTPEEAVDVGYLDVLVSPDHLDAHALAAAQELSPLGMGNRKAFIMTKMADRGAMLEKCRQLVLQDVADFTA</sequence>
<proteinExistence type="predicted"/>
<dbReference type="NCBIfam" id="NF004858">
    <property type="entry name" value="PRK06213.1"/>
    <property type="match status" value="1"/>
</dbReference>
<dbReference type="GO" id="GO:0003824">
    <property type="term" value="F:catalytic activity"/>
    <property type="evidence" value="ECO:0007669"/>
    <property type="project" value="UniProtKB-ARBA"/>
</dbReference>
<dbReference type="PANTHER" id="PTHR11941:SF54">
    <property type="entry name" value="ENOYL-COA HYDRATASE, MITOCHONDRIAL"/>
    <property type="match status" value="1"/>
</dbReference>
<dbReference type="InterPro" id="IPR029045">
    <property type="entry name" value="ClpP/crotonase-like_dom_sf"/>
</dbReference>